<reference evidence="9 10" key="1">
    <citation type="submission" date="2019-03" db="EMBL/GenBank/DDBJ databases">
        <title>Genomic Encyclopedia of Type Strains, Phase IV (KMG-IV): sequencing the most valuable type-strain genomes for metagenomic binning, comparative biology and taxonomic classification.</title>
        <authorList>
            <person name="Goeker M."/>
        </authorList>
    </citation>
    <scope>NUCLEOTIDE SEQUENCE [LARGE SCALE GENOMIC DNA]</scope>
    <source>
        <strain evidence="9 10">DSM 100556</strain>
    </source>
</reference>
<comment type="similarity">
    <text evidence="1 8">Belongs to the SOS response-associated peptidase family.</text>
</comment>
<dbReference type="RefSeq" id="WP_031392191.1">
    <property type="nucleotide sequence ID" value="NZ_JPNB01000002.1"/>
</dbReference>
<dbReference type="InterPro" id="IPR036590">
    <property type="entry name" value="SRAP-like"/>
</dbReference>
<gene>
    <name evidence="9" type="ORF">EDD76_104292</name>
</gene>
<evidence type="ECO:0000256" key="3">
    <source>
        <dbReference type="ARBA" id="ARBA00022763"/>
    </source>
</evidence>
<dbReference type="EC" id="3.4.-.-" evidence="8"/>
<accession>A0A4R1R2F4</accession>
<dbReference type="OrthoDB" id="9782620at2"/>
<protein>
    <recommendedName>
        <fullName evidence="8">Abasic site processing protein</fullName>
        <ecNumber evidence="8">3.4.-.-</ecNumber>
    </recommendedName>
</protein>
<keyword evidence="5" id="KW-0190">Covalent protein-DNA linkage</keyword>
<evidence type="ECO:0000256" key="4">
    <source>
        <dbReference type="ARBA" id="ARBA00022801"/>
    </source>
</evidence>
<evidence type="ECO:0000256" key="1">
    <source>
        <dbReference type="ARBA" id="ARBA00008136"/>
    </source>
</evidence>
<keyword evidence="4 8" id="KW-0378">Hydrolase</keyword>
<dbReference type="GO" id="GO:0106300">
    <property type="term" value="P:protein-DNA covalent cross-linking repair"/>
    <property type="evidence" value="ECO:0007669"/>
    <property type="project" value="InterPro"/>
</dbReference>
<sequence length="193" mass="22729">MCGRYYVDDETVHKIEKIVRQVSEKIVHKKGDIYPTNQVPIIHSNQDSLTSSVMTWGFPKHTDKGVIVNARSETVKTKRTFSKSIIERRCIVPAAGFYEWDKEKNKIRFERNDNNIIYMAGIWKSYDGENRFVILTTNANKSVENVHERMPLILEDSELESWVFDNQFTDFILHKTPTQLKQIRDYEQFKLPL</sequence>
<comment type="caution">
    <text evidence="9">The sequence shown here is derived from an EMBL/GenBank/DDBJ whole genome shotgun (WGS) entry which is preliminary data.</text>
</comment>
<dbReference type="SUPFAM" id="SSF143081">
    <property type="entry name" value="BB1717-like"/>
    <property type="match status" value="1"/>
</dbReference>
<dbReference type="GO" id="GO:0016829">
    <property type="term" value="F:lyase activity"/>
    <property type="evidence" value="ECO:0007669"/>
    <property type="project" value="UniProtKB-KW"/>
</dbReference>
<keyword evidence="10" id="KW-1185">Reference proteome</keyword>
<dbReference type="PANTHER" id="PTHR13604:SF0">
    <property type="entry name" value="ABASIC SITE PROCESSING PROTEIN HMCES"/>
    <property type="match status" value="1"/>
</dbReference>
<organism evidence="9 10">
    <name type="scientific">Kineothrix alysoides</name>
    <dbReference type="NCBI Taxonomy" id="1469948"/>
    <lineage>
        <taxon>Bacteria</taxon>
        <taxon>Bacillati</taxon>
        <taxon>Bacillota</taxon>
        <taxon>Clostridia</taxon>
        <taxon>Lachnospirales</taxon>
        <taxon>Lachnospiraceae</taxon>
        <taxon>Kineothrix</taxon>
    </lineage>
</organism>
<dbReference type="GO" id="GO:0008233">
    <property type="term" value="F:peptidase activity"/>
    <property type="evidence" value="ECO:0007669"/>
    <property type="project" value="UniProtKB-KW"/>
</dbReference>
<dbReference type="STRING" id="1469948.GCA_000732725_03569"/>
<evidence type="ECO:0000256" key="2">
    <source>
        <dbReference type="ARBA" id="ARBA00022670"/>
    </source>
</evidence>
<name>A0A4R1R2F4_9FIRM</name>
<dbReference type="Pfam" id="PF02586">
    <property type="entry name" value="SRAP"/>
    <property type="match status" value="1"/>
</dbReference>
<evidence type="ECO:0000256" key="6">
    <source>
        <dbReference type="ARBA" id="ARBA00023125"/>
    </source>
</evidence>
<keyword evidence="2 8" id="KW-0645">Protease</keyword>
<keyword evidence="3" id="KW-0227">DNA damage</keyword>
<evidence type="ECO:0000313" key="9">
    <source>
        <dbReference type="EMBL" id="TCL59554.1"/>
    </source>
</evidence>
<evidence type="ECO:0000256" key="7">
    <source>
        <dbReference type="ARBA" id="ARBA00023239"/>
    </source>
</evidence>
<keyword evidence="7" id="KW-0456">Lyase</keyword>
<dbReference type="PANTHER" id="PTHR13604">
    <property type="entry name" value="DC12-RELATED"/>
    <property type="match status" value="1"/>
</dbReference>
<dbReference type="InterPro" id="IPR003738">
    <property type="entry name" value="SRAP"/>
</dbReference>
<proteinExistence type="inferred from homology"/>
<dbReference type="Proteomes" id="UP000295718">
    <property type="component" value="Unassembled WGS sequence"/>
</dbReference>
<dbReference type="AlphaFoldDB" id="A0A4R1R2F4"/>
<dbReference type="GO" id="GO:0003697">
    <property type="term" value="F:single-stranded DNA binding"/>
    <property type="evidence" value="ECO:0007669"/>
    <property type="project" value="InterPro"/>
</dbReference>
<dbReference type="Gene3D" id="3.90.1680.10">
    <property type="entry name" value="SOS response associated peptidase-like"/>
    <property type="match status" value="1"/>
</dbReference>
<evidence type="ECO:0000256" key="5">
    <source>
        <dbReference type="ARBA" id="ARBA00023124"/>
    </source>
</evidence>
<dbReference type="EMBL" id="SLUO01000004">
    <property type="protein sequence ID" value="TCL59554.1"/>
    <property type="molecule type" value="Genomic_DNA"/>
</dbReference>
<evidence type="ECO:0000313" key="10">
    <source>
        <dbReference type="Proteomes" id="UP000295718"/>
    </source>
</evidence>
<evidence type="ECO:0000256" key="8">
    <source>
        <dbReference type="RuleBase" id="RU364100"/>
    </source>
</evidence>
<dbReference type="GO" id="GO:0006508">
    <property type="term" value="P:proteolysis"/>
    <property type="evidence" value="ECO:0007669"/>
    <property type="project" value="UniProtKB-KW"/>
</dbReference>
<keyword evidence="6" id="KW-0238">DNA-binding</keyword>